<evidence type="ECO:0000313" key="1">
    <source>
        <dbReference type="EMBL" id="EST40610.1"/>
    </source>
</evidence>
<dbReference type="Proteomes" id="UP000017937">
    <property type="component" value="Unassembled WGS sequence"/>
</dbReference>
<accession>V6L840</accession>
<name>V6L840_HELPX</name>
<organism evidence="1 2">
    <name type="scientific">Helicobacter pylori X47-2AL</name>
    <dbReference type="NCBI Taxonomy" id="1386083"/>
    <lineage>
        <taxon>Bacteria</taxon>
        <taxon>Pseudomonadati</taxon>
        <taxon>Campylobacterota</taxon>
        <taxon>Epsilonproteobacteria</taxon>
        <taxon>Campylobacterales</taxon>
        <taxon>Helicobacteraceae</taxon>
        <taxon>Helicobacter</taxon>
    </lineage>
</organism>
<protein>
    <submittedName>
        <fullName evidence="1">Uncharacterized protein</fullName>
    </submittedName>
</protein>
<proteinExistence type="predicted"/>
<reference evidence="1 2" key="1">
    <citation type="journal article" date="2013" name="Genome Announc.">
        <title>Draft Genome Sequence of Strain X47-2AL, a Feline Helicobacter pylori Isolate.</title>
        <authorList>
            <person name="Veyrier F.J."/>
            <person name="Ecobichon C."/>
            <person name="Boneca I.G."/>
        </authorList>
    </citation>
    <scope>NUCLEOTIDE SEQUENCE [LARGE SCALE GENOMIC DNA]</scope>
    <source>
        <strain evidence="1 2">X47-2AL</strain>
    </source>
</reference>
<dbReference type="AlphaFoldDB" id="V6L840"/>
<comment type="caution">
    <text evidence="1">The sequence shown here is derived from an EMBL/GenBank/DDBJ whole genome shotgun (WGS) entry which is preliminary data.</text>
</comment>
<evidence type="ECO:0000313" key="2">
    <source>
        <dbReference type="Proteomes" id="UP000017937"/>
    </source>
</evidence>
<dbReference type="EMBL" id="AWNG01000012">
    <property type="protein sequence ID" value="EST40610.1"/>
    <property type="molecule type" value="Genomic_DNA"/>
</dbReference>
<dbReference type="PATRIC" id="fig|1386083.3.peg.721"/>
<gene>
    <name evidence="1" type="ORF">N871_03600</name>
</gene>
<sequence>MHSKPFMVFKSYYIKAIELSQNTPIPLNKVTKPHVLNHSYGGIWYF</sequence>